<dbReference type="InterPro" id="IPR033113">
    <property type="entry name" value="PLA2_histidine"/>
</dbReference>
<keyword evidence="5" id="KW-1185">Reference proteome</keyword>
<accession>A0A9P1IRA2</accession>
<dbReference type="PANTHER" id="PTHR34228">
    <property type="entry name" value="PROTEIN CBG09474-RELATED"/>
    <property type="match status" value="1"/>
</dbReference>
<dbReference type="Proteomes" id="UP001152747">
    <property type="component" value="Unassembled WGS sequence"/>
</dbReference>
<protein>
    <recommendedName>
        <fullName evidence="6">Phospholipase A(2)</fullName>
    </recommendedName>
</protein>
<dbReference type="SUPFAM" id="SSF48619">
    <property type="entry name" value="Phospholipase A2, PLA2"/>
    <property type="match status" value="1"/>
</dbReference>
<dbReference type="InterPro" id="IPR053322">
    <property type="entry name" value="PLA2-like"/>
</dbReference>
<dbReference type="GO" id="GO:0050482">
    <property type="term" value="P:arachidonate secretion"/>
    <property type="evidence" value="ECO:0007669"/>
    <property type="project" value="InterPro"/>
</dbReference>
<comment type="subcellular location">
    <subcellularLocation>
        <location evidence="1">Secreted</location>
    </subcellularLocation>
</comment>
<dbReference type="PROSITE" id="PS51257">
    <property type="entry name" value="PROKAR_LIPOPROTEIN"/>
    <property type="match status" value="1"/>
</dbReference>
<evidence type="ECO:0000256" key="3">
    <source>
        <dbReference type="SAM" id="SignalP"/>
    </source>
</evidence>
<dbReference type="PROSITE" id="PS00118">
    <property type="entry name" value="PA2_HIS"/>
    <property type="match status" value="1"/>
</dbReference>
<evidence type="ECO:0000256" key="2">
    <source>
        <dbReference type="ARBA" id="ARBA00022525"/>
    </source>
</evidence>
<proteinExistence type="predicted"/>
<gene>
    <name evidence="4" type="ORF">CAMP_LOCUS12313</name>
</gene>
<dbReference type="EMBL" id="CANHGI010000004">
    <property type="protein sequence ID" value="CAI5449676.1"/>
    <property type="molecule type" value="Genomic_DNA"/>
</dbReference>
<name>A0A9P1IRA2_9PELO</name>
<feature type="signal peptide" evidence="3">
    <location>
        <begin position="1"/>
        <end position="16"/>
    </location>
</feature>
<evidence type="ECO:0000313" key="5">
    <source>
        <dbReference type="Proteomes" id="UP001152747"/>
    </source>
</evidence>
<comment type="caution">
    <text evidence="4">The sequence shown here is derived from an EMBL/GenBank/DDBJ whole genome shotgun (WGS) entry which is preliminary data.</text>
</comment>
<dbReference type="GO" id="GO:0006644">
    <property type="term" value="P:phospholipid metabolic process"/>
    <property type="evidence" value="ECO:0007669"/>
    <property type="project" value="InterPro"/>
</dbReference>
<dbReference type="AlphaFoldDB" id="A0A9P1IRA2"/>
<sequence length="207" mass="23770">MCYKIIFLSIFSLISCSDYRIPRDYWACGSGQFLNEASENVLHKCRDEIYFGYDLCCAIHDDCYDQLLGQNYCDSNFCTCVQNVAKRSKIFSLCTFFAKGSCNAVRILGGPAYEASGNGSTKIYILKMNRDLQIKFFEIYQFCKSQYLTLNVCAMTYDFCVFTDINNGKTCLNSFSRCLESTNSTRLPNPSCDKSIEKFQILIRKQY</sequence>
<dbReference type="GO" id="GO:0004623">
    <property type="term" value="F:phospholipase A2 activity"/>
    <property type="evidence" value="ECO:0007669"/>
    <property type="project" value="InterPro"/>
</dbReference>
<feature type="chain" id="PRO_5040111420" description="Phospholipase A(2)" evidence="3">
    <location>
        <begin position="17"/>
        <end position="207"/>
    </location>
</feature>
<evidence type="ECO:0000256" key="1">
    <source>
        <dbReference type="ARBA" id="ARBA00004613"/>
    </source>
</evidence>
<evidence type="ECO:0000313" key="4">
    <source>
        <dbReference type="EMBL" id="CAI5449676.1"/>
    </source>
</evidence>
<dbReference type="OrthoDB" id="5781547at2759"/>
<organism evidence="4 5">
    <name type="scientific">Caenorhabditis angaria</name>
    <dbReference type="NCBI Taxonomy" id="860376"/>
    <lineage>
        <taxon>Eukaryota</taxon>
        <taxon>Metazoa</taxon>
        <taxon>Ecdysozoa</taxon>
        <taxon>Nematoda</taxon>
        <taxon>Chromadorea</taxon>
        <taxon>Rhabditida</taxon>
        <taxon>Rhabditina</taxon>
        <taxon>Rhabditomorpha</taxon>
        <taxon>Rhabditoidea</taxon>
        <taxon>Rhabditidae</taxon>
        <taxon>Peloderinae</taxon>
        <taxon>Caenorhabditis</taxon>
    </lineage>
</organism>
<keyword evidence="2" id="KW-0964">Secreted</keyword>
<keyword evidence="3" id="KW-0732">Signal</keyword>
<evidence type="ECO:0008006" key="6">
    <source>
        <dbReference type="Google" id="ProtNLM"/>
    </source>
</evidence>
<dbReference type="InterPro" id="IPR036444">
    <property type="entry name" value="PLipase_A2_dom_sf"/>
</dbReference>
<dbReference type="GO" id="GO:0005576">
    <property type="term" value="C:extracellular region"/>
    <property type="evidence" value="ECO:0007669"/>
    <property type="project" value="UniProtKB-SubCell"/>
</dbReference>
<reference evidence="4" key="1">
    <citation type="submission" date="2022-11" db="EMBL/GenBank/DDBJ databases">
        <authorList>
            <person name="Kikuchi T."/>
        </authorList>
    </citation>
    <scope>NUCLEOTIDE SEQUENCE</scope>
    <source>
        <strain evidence="4">PS1010</strain>
    </source>
</reference>